<dbReference type="CDD" id="cd00082">
    <property type="entry name" value="HisKA"/>
    <property type="match status" value="1"/>
</dbReference>
<dbReference type="InterPro" id="IPR036097">
    <property type="entry name" value="HisK_dim/P_sf"/>
</dbReference>
<dbReference type="CDD" id="cd17546">
    <property type="entry name" value="REC_hyHK_CKI1_RcsC-like"/>
    <property type="match status" value="1"/>
</dbReference>
<feature type="modified residue" description="4-aspartylphosphate" evidence="7">
    <location>
        <position position="1453"/>
    </location>
</feature>
<dbReference type="InterPro" id="IPR003660">
    <property type="entry name" value="HAMP_dom"/>
</dbReference>
<keyword evidence="6" id="KW-0418">Kinase</keyword>
<dbReference type="GO" id="GO:0005886">
    <property type="term" value="C:plasma membrane"/>
    <property type="evidence" value="ECO:0007669"/>
    <property type="project" value="TreeGrafter"/>
</dbReference>
<evidence type="ECO:0000256" key="3">
    <source>
        <dbReference type="ARBA" id="ARBA00012438"/>
    </source>
</evidence>
<dbReference type="InterPro" id="IPR003018">
    <property type="entry name" value="GAF"/>
</dbReference>
<feature type="compositionally biased region" description="Basic and acidic residues" evidence="8">
    <location>
        <begin position="708"/>
        <end position="723"/>
    </location>
</feature>
<dbReference type="CDD" id="cd16922">
    <property type="entry name" value="HATPase_EvgS-ArcB-TorS-like"/>
    <property type="match status" value="1"/>
</dbReference>
<dbReference type="SMART" id="SM00387">
    <property type="entry name" value="HATPase_c"/>
    <property type="match status" value="1"/>
</dbReference>
<dbReference type="Pfam" id="PF02518">
    <property type="entry name" value="HATPase_c"/>
    <property type="match status" value="1"/>
</dbReference>
<feature type="region of interest" description="Disordered" evidence="8">
    <location>
        <begin position="708"/>
        <end position="760"/>
    </location>
</feature>
<protein>
    <recommendedName>
        <fullName evidence="3">histidine kinase</fullName>
        <ecNumber evidence="3">2.7.13.3</ecNumber>
    </recommendedName>
</protein>
<dbReference type="PROSITE" id="PS50109">
    <property type="entry name" value="HIS_KIN"/>
    <property type="match status" value="1"/>
</dbReference>
<keyword evidence="9" id="KW-0812">Transmembrane</keyword>
<name>A0A8A4THS3_SULCO</name>
<feature type="modified residue" description="4-aspartylphosphate" evidence="7">
    <location>
        <position position="1306"/>
    </location>
</feature>
<dbReference type="Gene3D" id="3.40.50.2300">
    <property type="match status" value="3"/>
</dbReference>
<dbReference type="GO" id="GO:0000155">
    <property type="term" value="F:phosphorelay sensor kinase activity"/>
    <property type="evidence" value="ECO:0007669"/>
    <property type="project" value="InterPro"/>
</dbReference>
<dbReference type="SMART" id="SM00065">
    <property type="entry name" value="GAF"/>
    <property type="match status" value="1"/>
</dbReference>
<dbReference type="EC" id="2.7.13.3" evidence="3"/>
<dbReference type="Proteomes" id="UP000663929">
    <property type="component" value="Chromosome"/>
</dbReference>
<dbReference type="KEGG" id="scor:J3U87_28150"/>
<evidence type="ECO:0000256" key="2">
    <source>
        <dbReference type="ARBA" id="ARBA00004370"/>
    </source>
</evidence>
<proteinExistence type="predicted"/>
<dbReference type="InterPro" id="IPR036890">
    <property type="entry name" value="HATPase_C_sf"/>
</dbReference>
<evidence type="ECO:0000256" key="1">
    <source>
        <dbReference type="ARBA" id="ARBA00000085"/>
    </source>
</evidence>
<evidence type="ECO:0000259" key="10">
    <source>
        <dbReference type="PROSITE" id="PS50109"/>
    </source>
</evidence>
<feature type="domain" description="Histidine kinase" evidence="10">
    <location>
        <begin position="816"/>
        <end position="1048"/>
    </location>
</feature>
<dbReference type="Gene3D" id="3.30.565.10">
    <property type="entry name" value="Histidine kinase-like ATPase, C-terminal domain"/>
    <property type="match status" value="1"/>
</dbReference>
<dbReference type="PANTHER" id="PTHR43047">
    <property type="entry name" value="TWO-COMPONENT HISTIDINE PROTEIN KINASE"/>
    <property type="match status" value="1"/>
</dbReference>
<dbReference type="SUPFAM" id="SSF55781">
    <property type="entry name" value="GAF domain-like"/>
    <property type="match status" value="1"/>
</dbReference>
<keyword evidence="9" id="KW-0472">Membrane</keyword>
<dbReference type="InterPro" id="IPR003661">
    <property type="entry name" value="HisK_dim/P_dom"/>
</dbReference>
<dbReference type="CDD" id="cd06225">
    <property type="entry name" value="HAMP"/>
    <property type="match status" value="1"/>
</dbReference>
<comment type="catalytic activity">
    <reaction evidence="1">
        <text>ATP + protein L-histidine = ADP + protein N-phospho-L-histidine.</text>
        <dbReference type="EC" id="2.7.13.3"/>
    </reaction>
</comment>
<dbReference type="Pfam" id="PF00672">
    <property type="entry name" value="HAMP"/>
    <property type="match status" value="1"/>
</dbReference>
<feature type="compositionally biased region" description="Pro residues" evidence="8">
    <location>
        <begin position="1091"/>
        <end position="1103"/>
    </location>
</feature>
<evidence type="ECO:0000313" key="13">
    <source>
        <dbReference type="EMBL" id="QTD49476.1"/>
    </source>
</evidence>
<keyword evidence="4 7" id="KW-0597">Phosphoprotein</keyword>
<dbReference type="SUPFAM" id="SSF52172">
    <property type="entry name" value="CheY-like"/>
    <property type="match status" value="3"/>
</dbReference>
<feature type="domain" description="Response regulatory" evidence="11">
    <location>
        <begin position="1135"/>
        <end position="1248"/>
    </location>
</feature>
<feature type="modified residue" description="4-aspartylphosphate" evidence="7">
    <location>
        <position position="1184"/>
    </location>
</feature>
<dbReference type="SMART" id="SM00304">
    <property type="entry name" value="HAMP"/>
    <property type="match status" value="2"/>
</dbReference>
<feature type="region of interest" description="Disordered" evidence="8">
    <location>
        <begin position="1084"/>
        <end position="1126"/>
    </location>
</feature>
<dbReference type="Pfam" id="PF13185">
    <property type="entry name" value="GAF_2"/>
    <property type="match status" value="1"/>
</dbReference>
<evidence type="ECO:0000259" key="11">
    <source>
        <dbReference type="PROSITE" id="PS50110"/>
    </source>
</evidence>
<evidence type="ECO:0000256" key="9">
    <source>
        <dbReference type="SAM" id="Phobius"/>
    </source>
</evidence>
<dbReference type="SMART" id="SM00448">
    <property type="entry name" value="REC"/>
    <property type="match status" value="3"/>
</dbReference>
<dbReference type="Gene3D" id="1.10.287.130">
    <property type="match status" value="1"/>
</dbReference>
<dbReference type="InterPro" id="IPR011006">
    <property type="entry name" value="CheY-like_superfamily"/>
</dbReference>
<dbReference type="GO" id="GO:0009927">
    <property type="term" value="F:histidine phosphotransfer kinase activity"/>
    <property type="evidence" value="ECO:0007669"/>
    <property type="project" value="TreeGrafter"/>
</dbReference>
<keyword evidence="5" id="KW-0808">Transferase</keyword>
<evidence type="ECO:0000256" key="4">
    <source>
        <dbReference type="ARBA" id="ARBA00022553"/>
    </source>
</evidence>
<comment type="subcellular location">
    <subcellularLocation>
        <location evidence="2">Membrane</location>
    </subcellularLocation>
</comment>
<dbReference type="InterPro" id="IPR005467">
    <property type="entry name" value="His_kinase_dom"/>
</dbReference>
<dbReference type="RefSeq" id="WP_237379108.1">
    <property type="nucleotide sequence ID" value="NZ_CP071793.1"/>
</dbReference>
<dbReference type="CDD" id="cd00156">
    <property type="entry name" value="REC"/>
    <property type="match status" value="1"/>
</dbReference>
<feature type="domain" description="Response regulatory" evidence="11">
    <location>
        <begin position="1403"/>
        <end position="1520"/>
    </location>
</feature>
<dbReference type="Gene3D" id="6.10.340.10">
    <property type="match status" value="1"/>
</dbReference>
<gene>
    <name evidence="13" type="ORF">J3U87_28150</name>
</gene>
<feature type="domain" description="Response regulatory" evidence="11">
    <location>
        <begin position="1257"/>
        <end position="1373"/>
    </location>
</feature>
<dbReference type="InterPro" id="IPR003594">
    <property type="entry name" value="HATPase_dom"/>
</dbReference>
<dbReference type="FunFam" id="3.30.565.10:FF:000010">
    <property type="entry name" value="Sensor histidine kinase RcsC"/>
    <property type="match status" value="1"/>
</dbReference>
<dbReference type="PROSITE" id="PS50110">
    <property type="entry name" value="RESPONSE_REGULATORY"/>
    <property type="match status" value="3"/>
</dbReference>
<evidence type="ECO:0000313" key="14">
    <source>
        <dbReference type="Proteomes" id="UP000663929"/>
    </source>
</evidence>
<dbReference type="SUPFAM" id="SSF47384">
    <property type="entry name" value="Homodimeric domain of signal transducing histidine kinase"/>
    <property type="match status" value="1"/>
</dbReference>
<feature type="transmembrane region" description="Helical" evidence="9">
    <location>
        <begin position="364"/>
        <end position="386"/>
    </location>
</feature>
<dbReference type="PROSITE" id="PS50885">
    <property type="entry name" value="HAMP"/>
    <property type="match status" value="1"/>
</dbReference>
<reference evidence="13" key="1">
    <citation type="submission" date="2021-03" db="EMBL/GenBank/DDBJ databases">
        <title>Acanthopleuribacteraceae sp. M133.</title>
        <authorList>
            <person name="Wang G."/>
        </authorList>
    </citation>
    <scope>NUCLEOTIDE SEQUENCE</scope>
    <source>
        <strain evidence="13">M133</strain>
    </source>
</reference>
<sequence>MKPNEPLKRRLFWGPRPLMSRLGISIFLWFLTISLLPLAIVSVHLGLKTNETLTTNAKDSLTETMATKKNAIEGFFEERIRDLQVQSELRANIDFLIALDEAFRASNMPAADFVLTTEWTELTLEGSADLRNFQQTYGYLDAFLINRDGTILFSIMGGDDMGANLLDEPYKDTQFAEAWRRARNTKAPTCSDLEVYEPTWDELAMFLCKRLENQNSQVVGVLAIQLPINQIKKVMKRRSTDFETLDAYLVGEDLLMRTQSLHEKENTILERKVTSEATRGWMFEAESARIEGIADVEEREEALQQLEASGTGLPMGESGFYLDHQDHEVLGAYSELDKLEKWGLNWIVVAEIDKKEALADLRNLIKVTAIALLFLVFCVLFASLVITNRIVGPIRHISRRAKQAAIGNLQTARFLMPRNEIGELAESFHKVIISLQDVTEVCKAIALGDFTRTVVVRSEYDVLGQAVNQMGDTLREVVAQAEGIAKGDYSSVITPKSDKDELSLALSNMTTVLSRLRSEKNRQDWQTNGEVQLRDQMQGDLDLTSLGRNIIQFVCKYLNGQVGAFYILGEDDILRLIASYAYRKRKEVSNAFGLGHGIVGQAALERETILITHVPPDYVQVFSGIGSAPPRAILAVPFLFEDEVVGVLELGSFEEFTDEQIKLLEKLREYIGIAVNTATARARMAELLRQTRDQADTLQTQQDELKKANSELEEQTRALRESEAALQAGQEELRSTNEELEEQTRALRESQARLQEQQSELQQINEELEERSQALERQRDEVRHKNAELERARQELAQKARDLTQTSKYKSEFLANMSHELRTPLNSMLILSQLLEKNEAGNLSDKQVSFAKTIYQSGSDLLALINEILDLSKVEAGKMDLHLTAVPLQKMSEALERKFRPVAEEKGLTFQSRIDPDLPNTIVTDDQRAEQILRNLLSNAIKFTQKGEVGVRFYRPKRDDLSPETRLDPRRTVAISVTDTGLGIPSDKRALIFEAFQQADGTTSRHFGGTGLGLSISRELARLLRGEIKLESEESSGSVFTLFLPEHHGDIAGEEQIVLPYHPEKPPISEPLPKPVLKEPGEEIVANPAGNPEPNPSTPPTESPAPASAPQGNPSPPPTDEVEDDRHNLRRGDPVLLIIEDDPGFQKTLMHLARERGFKCLLAGDGESGLHKADYYKPDAILLDIGLPRMDGMAVMSRLKDNPETRHIPVHFISGADRNFEAMKMGAAGFLKKPATMADMDQAFNRISHIISRPIKHLLIVEDDVKLRSSLLALTGGKDVEVVGVGSASEAIKLLQDSHYDCMVLDVNLPDISGYDLLSQIRNDSRIPHLPIIVYTGKDLTEEEKVKLDQYAESVVFKTANSAERLLDETILFLHRVESELGGEQRRLLNLVHDKESIFRDKNILIVDDDMRNVFALSSVLEEKGMNVIVGTNGRDGIEKLEASPDIDLVLMDIMMPEMDGYEAIREIRKQAKYRKLPIIALTAKAMKGDRHKCIDAGANDYMAKPVDNVKLLSLMRVWLY</sequence>
<dbReference type="InterPro" id="IPR029016">
    <property type="entry name" value="GAF-like_dom_sf"/>
</dbReference>
<evidence type="ECO:0000256" key="7">
    <source>
        <dbReference type="PROSITE-ProRule" id="PRU00169"/>
    </source>
</evidence>
<evidence type="ECO:0000256" key="5">
    <source>
        <dbReference type="ARBA" id="ARBA00022679"/>
    </source>
</evidence>
<dbReference type="Pfam" id="PF00512">
    <property type="entry name" value="HisKA"/>
    <property type="match status" value="1"/>
</dbReference>
<organism evidence="13 14">
    <name type="scientific">Sulfidibacter corallicola</name>
    <dbReference type="NCBI Taxonomy" id="2818388"/>
    <lineage>
        <taxon>Bacteria</taxon>
        <taxon>Pseudomonadati</taxon>
        <taxon>Acidobacteriota</taxon>
        <taxon>Holophagae</taxon>
        <taxon>Acanthopleuribacterales</taxon>
        <taxon>Acanthopleuribacteraceae</taxon>
        <taxon>Sulfidibacter</taxon>
    </lineage>
</organism>
<dbReference type="EMBL" id="CP071793">
    <property type="protein sequence ID" value="QTD49476.1"/>
    <property type="molecule type" value="Genomic_DNA"/>
</dbReference>
<accession>A0A8A4THS3</accession>
<feature type="domain" description="HAMP" evidence="12">
    <location>
        <begin position="388"/>
        <end position="440"/>
    </location>
</feature>
<dbReference type="Gene3D" id="3.30.450.40">
    <property type="match status" value="1"/>
</dbReference>
<keyword evidence="14" id="KW-1185">Reference proteome</keyword>
<dbReference type="InterPro" id="IPR001789">
    <property type="entry name" value="Sig_transdc_resp-reg_receiver"/>
</dbReference>
<dbReference type="SUPFAM" id="SSF55874">
    <property type="entry name" value="ATPase domain of HSP90 chaperone/DNA topoisomerase II/histidine kinase"/>
    <property type="match status" value="1"/>
</dbReference>
<dbReference type="Pfam" id="PF00072">
    <property type="entry name" value="Response_reg"/>
    <property type="match status" value="3"/>
</dbReference>
<keyword evidence="9" id="KW-1133">Transmembrane helix</keyword>
<dbReference type="SMART" id="SM00388">
    <property type="entry name" value="HisKA"/>
    <property type="match status" value="1"/>
</dbReference>
<dbReference type="InterPro" id="IPR004358">
    <property type="entry name" value="Sig_transdc_His_kin-like_C"/>
</dbReference>
<evidence type="ECO:0000256" key="6">
    <source>
        <dbReference type="ARBA" id="ARBA00022777"/>
    </source>
</evidence>
<feature type="transmembrane region" description="Helical" evidence="9">
    <location>
        <begin position="20"/>
        <end position="41"/>
    </location>
</feature>
<evidence type="ECO:0000256" key="8">
    <source>
        <dbReference type="SAM" id="MobiDB-lite"/>
    </source>
</evidence>
<dbReference type="PRINTS" id="PR00344">
    <property type="entry name" value="BCTRLSENSOR"/>
</dbReference>
<feature type="compositionally biased region" description="Basic and acidic residues" evidence="8">
    <location>
        <begin position="731"/>
        <end position="751"/>
    </location>
</feature>
<evidence type="ECO:0000259" key="12">
    <source>
        <dbReference type="PROSITE" id="PS50885"/>
    </source>
</evidence>
<dbReference type="PANTHER" id="PTHR43047:SF72">
    <property type="entry name" value="OSMOSENSING HISTIDINE PROTEIN KINASE SLN1"/>
    <property type="match status" value="1"/>
</dbReference>